<feature type="domain" description="HTH araC/xylS-type" evidence="4">
    <location>
        <begin position="184"/>
        <end position="282"/>
    </location>
</feature>
<proteinExistence type="predicted"/>
<evidence type="ECO:0000259" key="4">
    <source>
        <dbReference type="PROSITE" id="PS01124"/>
    </source>
</evidence>
<evidence type="ECO:0000256" key="2">
    <source>
        <dbReference type="ARBA" id="ARBA00023125"/>
    </source>
</evidence>
<gene>
    <name evidence="5" type="ORF">FDK13_34950</name>
</gene>
<dbReference type="Proteomes" id="UP000304900">
    <property type="component" value="Unassembled WGS sequence"/>
</dbReference>
<evidence type="ECO:0000256" key="3">
    <source>
        <dbReference type="ARBA" id="ARBA00023163"/>
    </source>
</evidence>
<reference evidence="5 6" key="1">
    <citation type="submission" date="2019-05" db="EMBL/GenBank/DDBJ databases">
        <title>Dyadobacter AR-3-8 sp. nov., isolated from arctic soil.</title>
        <authorList>
            <person name="Chaudhary D.K."/>
        </authorList>
    </citation>
    <scope>NUCLEOTIDE SEQUENCE [LARGE SCALE GENOMIC DNA]</scope>
    <source>
        <strain evidence="5 6">AR-3-8</strain>
    </source>
</reference>
<accession>A0A4U6CM53</accession>
<dbReference type="Gene3D" id="1.10.10.60">
    <property type="entry name" value="Homeodomain-like"/>
    <property type="match status" value="1"/>
</dbReference>
<keyword evidence="6" id="KW-1185">Reference proteome</keyword>
<evidence type="ECO:0000313" key="5">
    <source>
        <dbReference type="EMBL" id="TKT84585.1"/>
    </source>
</evidence>
<evidence type="ECO:0000313" key="6">
    <source>
        <dbReference type="Proteomes" id="UP000304900"/>
    </source>
</evidence>
<dbReference type="Pfam" id="PF12833">
    <property type="entry name" value="HTH_18"/>
    <property type="match status" value="1"/>
</dbReference>
<dbReference type="AlphaFoldDB" id="A0A4U6CM53"/>
<evidence type="ECO:0000256" key="1">
    <source>
        <dbReference type="ARBA" id="ARBA00023015"/>
    </source>
</evidence>
<dbReference type="SMART" id="SM00342">
    <property type="entry name" value="HTH_ARAC"/>
    <property type="match status" value="1"/>
</dbReference>
<dbReference type="SUPFAM" id="SSF51215">
    <property type="entry name" value="Regulatory protein AraC"/>
    <property type="match status" value="1"/>
</dbReference>
<dbReference type="GO" id="GO:0043565">
    <property type="term" value="F:sequence-specific DNA binding"/>
    <property type="evidence" value="ECO:0007669"/>
    <property type="project" value="InterPro"/>
</dbReference>
<dbReference type="RefSeq" id="WP_137344643.1">
    <property type="nucleotide sequence ID" value="NZ_BSQH01000049.1"/>
</dbReference>
<dbReference type="InterPro" id="IPR018060">
    <property type="entry name" value="HTH_AraC"/>
</dbReference>
<dbReference type="PROSITE" id="PS01124">
    <property type="entry name" value="HTH_ARAC_FAMILY_2"/>
    <property type="match status" value="1"/>
</dbReference>
<dbReference type="PANTHER" id="PTHR43280:SF2">
    <property type="entry name" value="HTH-TYPE TRANSCRIPTIONAL REGULATOR EXSA"/>
    <property type="match status" value="1"/>
</dbReference>
<dbReference type="InterPro" id="IPR037923">
    <property type="entry name" value="HTH-like"/>
</dbReference>
<keyword evidence="2" id="KW-0238">DNA-binding</keyword>
<dbReference type="OrthoDB" id="9793451at2"/>
<dbReference type="EMBL" id="SZVO01000042">
    <property type="protein sequence ID" value="TKT84585.1"/>
    <property type="molecule type" value="Genomic_DNA"/>
</dbReference>
<dbReference type="PANTHER" id="PTHR43280">
    <property type="entry name" value="ARAC-FAMILY TRANSCRIPTIONAL REGULATOR"/>
    <property type="match status" value="1"/>
</dbReference>
<organism evidence="5 6">
    <name type="scientific">Dyadobacter frigoris</name>
    <dbReference type="NCBI Taxonomy" id="2576211"/>
    <lineage>
        <taxon>Bacteria</taxon>
        <taxon>Pseudomonadati</taxon>
        <taxon>Bacteroidota</taxon>
        <taxon>Cytophagia</taxon>
        <taxon>Cytophagales</taxon>
        <taxon>Spirosomataceae</taxon>
        <taxon>Dyadobacter</taxon>
    </lineage>
</organism>
<name>A0A4U6CM53_9BACT</name>
<keyword evidence="1" id="KW-0805">Transcription regulation</keyword>
<dbReference type="GO" id="GO:0003700">
    <property type="term" value="F:DNA-binding transcription factor activity"/>
    <property type="evidence" value="ECO:0007669"/>
    <property type="project" value="InterPro"/>
</dbReference>
<sequence>MLKKRTSIPVHTMADSFGAGIAIGKASVEDMPAFDTAMQSHRDDYHIFFLQEKGTTTGEIDFQQFKIEHSAVVYVHPNQVHRLIAFENVTLSFWAISNEDLHPEYMKLLEEITPAKPLALEKEIFSVISEAVSLCIKISERNHEKLYHALLKDSCNTLVGLVASQYLAQVKSADTLSRFDVMTKAFKAILERNFITVKKPAEYGQTLHISSSYLNECVKNTTGYPVTHHIQQRIILEAKRLLCYSDKSVKEIASELGYDDYPYFSRLFTKVTAMTPLTFRNKNLN</sequence>
<keyword evidence="3" id="KW-0804">Transcription</keyword>
<comment type="caution">
    <text evidence="5">The sequence shown here is derived from an EMBL/GenBank/DDBJ whole genome shotgun (WGS) entry which is preliminary data.</text>
</comment>
<dbReference type="SUPFAM" id="SSF46689">
    <property type="entry name" value="Homeodomain-like"/>
    <property type="match status" value="1"/>
</dbReference>
<dbReference type="InterPro" id="IPR009057">
    <property type="entry name" value="Homeodomain-like_sf"/>
</dbReference>
<protein>
    <submittedName>
        <fullName evidence="5">AraC family transcriptional regulator</fullName>
    </submittedName>
</protein>